<protein>
    <submittedName>
        <fullName evidence="2">Tail assembly chaperone</fullName>
    </submittedName>
</protein>
<accession>A0A8S5M4Y9</accession>
<name>A0A8S5M4Y9_9CAUD</name>
<proteinExistence type="predicted"/>
<reference evidence="2" key="1">
    <citation type="journal article" date="2021" name="Proc. Natl. Acad. Sci. U.S.A.">
        <title>A Catalog of Tens of Thousands of Viruses from Human Metagenomes Reveals Hidden Associations with Chronic Diseases.</title>
        <authorList>
            <person name="Tisza M.J."/>
            <person name="Buck C.B."/>
        </authorList>
    </citation>
    <scope>NUCLEOTIDE SEQUENCE</scope>
    <source>
        <strain evidence="2">CtAJN10</strain>
    </source>
</reference>
<sequence>MTTLPYAVWQVSEDKELKLRLTSLQATKVEEKIGVNLLKVFMPAEGESFALPPLKVMLLLTHGALQKYEHGISFEDVSDLYDSYVDNGGDQAAFMADVVLPMLQVSGFMPREEKSKKKAPKKSKAKMEVVD</sequence>
<organism evidence="2">
    <name type="scientific">Siphoviridae sp. ctAJN10</name>
    <dbReference type="NCBI Taxonomy" id="2826181"/>
    <lineage>
        <taxon>Viruses</taxon>
        <taxon>Duplodnaviria</taxon>
        <taxon>Heunggongvirae</taxon>
        <taxon>Uroviricota</taxon>
        <taxon>Caudoviricetes</taxon>
    </lineage>
</organism>
<evidence type="ECO:0000256" key="1">
    <source>
        <dbReference type="SAM" id="MobiDB-lite"/>
    </source>
</evidence>
<evidence type="ECO:0000313" key="2">
    <source>
        <dbReference type="EMBL" id="DAD77200.1"/>
    </source>
</evidence>
<dbReference type="InterPro" id="IPR046078">
    <property type="entry name" value="DUF6096"/>
</dbReference>
<feature type="region of interest" description="Disordered" evidence="1">
    <location>
        <begin position="111"/>
        <end position="131"/>
    </location>
</feature>
<dbReference type="Pfam" id="PF19591">
    <property type="entry name" value="DUF6096"/>
    <property type="match status" value="1"/>
</dbReference>
<dbReference type="EMBL" id="BK014819">
    <property type="protein sequence ID" value="DAD77200.1"/>
    <property type="molecule type" value="Genomic_DNA"/>
</dbReference>